<name>A0AAU7DGL1_9BACT</name>
<feature type="repeat" description="TPR" evidence="1">
    <location>
        <begin position="147"/>
        <end position="180"/>
    </location>
</feature>
<feature type="signal peptide" evidence="3">
    <location>
        <begin position="1"/>
        <end position="23"/>
    </location>
</feature>
<dbReference type="PROSITE" id="PS50005">
    <property type="entry name" value="TPR"/>
    <property type="match status" value="2"/>
</dbReference>
<evidence type="ECO:0000313" key="4">
    <source>
        <dbReference type="EMBL" id="XBH16277.1"/>
    </source>
</evidence>
<evidence type="ECO:0000256" key="2">
    <source>
        <dbReference type="SAM" id="MobiDB-lite"/>
    </source>
</evidence>
<gene>
    <name evidence="4" type="ORF">P8935_17085</name>
</gene>
<feature type="region of interest" description="Disordered" evidence="2">
    <location>
        <begin position="229"/>
        <end position="248"/>
    </location>
</feature>
<dbReference type="Pfam" id="PF14559">
    <property type="entry name" value="TPR_19"/>
    <property type="match status" value="1"/>
</dbReference>
<proteinExistence type="predicted"/>
<evidence type="ECO:0000256" key="3">
    <source>
        <dbReference type="SAM" id="SignalP"/>
    </source>
</evidence>
<feature type="compositionally biased region" description="Low complexity" evidence="2">
    <location>
        <begin position="105"/>
        <end position="115"/>
    </location>
</feature>
<feature type="repeat" description="TPR" evidence="1">
    <location>
        <begin position="181"/>
        <end position="214"/>
    </location>
</feature>
<evidence type="ECO:0000256" key="1">
    <source>
        <dbReference type="PROSITE-ProRule" id="PRU00339"/>
    </source>
</evidence>
<dbReference type="SUPFAM" id="SSF48452">
    <property type="entry name" value="TPR-like"/>
    <property type="match status" value="1"/>
</dbReference>
<dbReference type="InterPro" id="IPR011990">
    <property type="entry name" value="TPR-like_helical_dom_sf"/>
</dbReference>
<protein>
    <submittedName>
        <fullName evidence="4">Tetratricopeptide repeat protein</fullName>
    </submittedName>
</protein>
<dbReference type="InterPro" id="IPR019734">
    <property type="entry name" value="TPR_rpt"/>
</dbReference>
<feature type="chain" id="PRO_5043526246" evidence="3">
    <location>
        <begin position="24"/>
        <end position="248"/>
    </location>
</feature>
<dbReference type="RefSeq" id="WP_348261504.1">
    <property type="nucleotide sequence ID" value="NZ_CP121196.1"/>
</dbReference>
<keyword evidence="1" id="KW-0802">TPR repeat</keyword>
<feature type="compositionally biased region" description="Basic and acidic residues" evidence="2">
    <location>
        <begin position="126"/>
        <end position="141"/>
    </location>
</feature>
<dbReference type="EMBL" id="CP121196">
    <property type="protein sequence ID" value="XBH16277.1"/>
    <property type="molecule type" value="Genomic_DNA"/>
</dbReference>
<dbReference type="SMART" id="SM00028">
    <property type="entry name" value="TPR"/>
    <property type="match status" value="1"/>
</dbReference>
<sequence length="248" mass="26294">MIVKLHNALGIGCVLIAAVGLHAQATQPAQQPKPPANTQPAQKPSSEANPFPEDTKSVPVVPTNGEATAAPAPPADSNDEGARTTSLLKDDSDPARSPDDPPPGASDSDSGFSSSLNGAGDVNIPDEMKPTGKRKRGDEPVVHQVTAKEDEDVGEFELSRKNWKAALSRFQSALVTDPDNPEVYWGIAEAQRQLRDFASAKANYQKVMEYDPDSKHGKEAKKLLKDPELAHAPAVSAIPATATPEPQQ</sequence>
<feature type="compositionally biased region" description="Basic and acidic residues" evidence="2">
    <location>
        <begin position="88"/>
        <end position="99"/>
    </location>
</feature>
<reference evidence="4" key="1">
    <citation type="submission" date="2023-03" db="EMBL/GenBank/DDBJ databases">
        <title>Edaphobacter sp.</title>
        <authorList>
            <person name="Huber K.J."/>
            <person name="Papendorf J."/>
            <person name="Pilke C."/>
            <person name="Bunk B."/>
            <person name="Sproeer C."/>
            <person name="Pester M."/>
        </authorList>
    </citation>
    <scope>NUCLEOTIDE SEQUENCE</scope>
    <source>
        <strain evidence="4">DSM 110680</strain>
    </source>
</reference>
<organism evidence="4">
    <name type="scientific">Telmatobacter sp. DSM 110680</name>
    <dbReference type="NCBI Taxonomy" id="3036704"/>
    <lineage>
        <taxon>Bacteria</taxon>
        <taxon>Pseudomonadati</taxon>
        <taxon>Acidobacteriota</taxon>
        <taxon>Terriglobia</taxon>
        <taxon>Terriglobales</taxon>
        <taxon>Acidobacteriaceae</taxon>
        <taxon>Telmatobacter</taxon>
    </lineage>
</organism>
<dbReference type="Gene3D" id="1.25.40.10">
    <property type="entry name" value="Tetratricopeptide repeat domain"/>
    <property type="match status" value="1"/>
</dbReference>
<accession>A0AAU7DGL1</accession>
<keyword evidence="3" id="KW-0732">Signal</keyword>
<feature type="region of interest" description="Disordered" evidence="2">
    <location>
        <begin position="26"/>
        <end position="156"/>
    </location>
</feature>
<dbReference type="AlphaFoldDB" id="A0AAU7DGL1"/>